<dbReference type="GO" id="GO:0009099">
    <property type="term" value="P:L-valine biosynthetic process"/>
    <property type="evidence" value="ECO:0007669"/>
    <property type="project" value="UniProtKB-UniRule"/>
</dbReference>
<comment type="caution">
    <text evidence="9">Lacks conserved residue(s) required for the propagation of feature annotation.</text>
</comment>
<dbReference type="GO" id="GO:0009097">
    <property type="term" value="P:isoleucine biosynthetic process"/>
    <property type="evidence" value="ECO:0007669"/>
    <property type="project" value="UniProtKB-UniRule"/>
</dbReference>
<dbReference type="PANTHER" id="PTHR21371:SF1">
    <property type="entry name" value="KETOL-ACID REDUCTOISOMERASE, MITOCHONDRIAL"/>
    <property type="match status" value="1"/>
</dbReference>
<comment type="cofactor">
    <cofactor evidence="1">
        <name>Mg(2+)</name>
        <dbReference type="ChEBI" id="CHEBI:18420"/>
    </cofactor>
</comment>
<evidence type="ECO:0000256" key="2">
    <source>
        <dbReference type="ARBA" id="ARBA00004864"/>
    </source>
</evidence>
<dbReference type="PaxDb" id="67767-A0A0J7KW85"/>
<dbReference type="GO" id="GO:0004455">
    <property type="term" value="F:ketol-acid reductoisomerase activity"/>
    <property type="evidence" value="ECO:0007669"/>
    <property type="project" value="UniProtKB-UniRule"/>
</dbReference>
<keyword evidence="5 9" id="KW-0028">Amino-acid biosynthesis</keyword>
<dbReference type="InterPro" id="IPR000506">
    <property type="entry name" value="KARI_C"/>
</dbReference>
<keyword evidence="11" id="KW-0413">Isomerase</keyword>
<keyword evidence="9" id="KW-0560">Oxidoreductase</keyword>
<dbReference type="UniPathway" id="UPA00049">
    <property type="reaction ID" value="UER00060"/>
</dbReference>
<dbReference type="OrthoDB" id="8299857at2759"/>
<comment type="pathway">
    <text evidence="3">Amino-acid biosynthesis; L-isoleucine biosynthesis; L-isoleucine from 2-oxobutanoate: step 2/4.</text>
</comment>
<dbReference type="GO" id="GO:0005829">
    <property type="term" value="C:cytosol"/>
    <property type="evidence" value="ECO:0007669"/>
    <property type="project" value="TreeGrafter"/>
</dbReference>
<dbReference type="SUPFAM" id="SSF48179">
    <property type="entry name" value="6-phosphogluconate dehydrogenase C-terminal domain-like"/>
    <property type="match status" value="1"/>
</dbReference>
<evidence type="ECO:0000313" key="11">
    <source>
        <dbReference type="EMBL" id="KMQ94553.1"/>
    </source>
</evidence>
<feature type="domain" description="KARI C-terminal knotted" evidence="10">
    <location>
        <begin position="37"/>
        <end position="182"/>
    </location>
</feature>
<comment type="pathway">
    <text evidence="2">Amino-acid biosynthesis; L-valine biosynthesis; L-valine from pyruvate: step 2/4.</text>
</comment>
<dbReference type="AlphaFoldDB" id="A0A0J7KW85"/>
<dbReference type="UniPathway" id="UPA00047">
    <property type="reaction ID" value="UER00056"/>
</dbReference>
<keyword evidence="12" id="KW-1185">Reference proteome</keyword>
<dbReference type="PANTHER" id="PTHR21371">
    <property type="entry name" value="KETOL-ACID REDUCTOISOMERASE, MITOCHONDRIAL"/>
    <property type="match status" value="1"/>
</dbReference>
<protein>
    <recommendedName>
        <fullName evidence="8">Acetohydroxy-acid reductoisomerase</fullName>
    </recommendedName>
    <alternativeName>
        <fullName evidence="7">Alpha-keto-beta-hydroxylacyl reductoisomerase</fullName>
    </alternativeName>
</protein>
<evidence type="ECO:0000256" key="6">
    <source>
        <dbReference type="ARBA" id="ARBA00023304"/>
    </source>
</evidence>
<evidence type="ECO:0000256" key="1">
    <source>
        <dbReference type="ARBA" id="ARBA00001946"/>
    </source>
</evidence>
<evidence type="ECO:0000256" key="7">
    <source>
        <dbReference type="ARBA" id="ARBA00030209"/>
    </source>
</evidence>
<evidence type="ECO:0000259" key="10">
    <source>
        <dbReference type="PROSITE" id="PS51851"/>
    </source>
</evidence>
<reference evidence="11 12" key="1">
    <citation type="submission" date="2015-04" db="EMBL/GenBank/DDBJ databases">
        <title>Lasius niger genome sequencing.</title>
        <authorList>
            <person name="Konorov E.A."/>
            <person name="Nikitin M.A."/>
            <person name="Kirill M.V."/>
            <person name="Chang P."/>
        </authorList>
    </citation>
    <scope>NUCLEOTIDE SEQUENCE [LARGE SCALE GENOMIC DNA]</scope>
    <source>
        <tissue evidence="11">Whole</tissue>
    </source>
</reference>
<dbReference type="InterPro" id="IPR008927">
    <property type="entry name" value="6-PGluconate_DH-like_C_sf"/>
</dbReference>
<evidence type="ECO:0000256" key="3">
    <source>
        <dbReference type="ARBA" id="ARBA00004885"/>
    </source>
</evidence>
<sequence length="183" mass="19967">MARIAVWPQGHQETSLADALSWAALIGCARVGMLETDFGQETESNLFGEQAILCGGAAALVRAGFEVMVENGISPEMAYLESAHSLKIIADLIYAKGLEGANRLISKTAAYGGYIGEAAYQNSDIKQVMSALMAEIKSGKFAAQFKNEKENAYPVMQEREAKAEKETISRTGQHLRNWLFKED</sequence>
<organism evidence="11 12">
    <name type="scientific">Lasius niger</name>
    <name type="common">Black garden ant</name>
    <dbReference type="NCBI Taxonomy" id="67767"/>
    <lineage>
        <taxon>Eukaryota</taxon>
        <taxon>Metazoa</taxon>
        <taxon>Ecdysozoa</taxon>
        <taxon>Arthropoda</taxon>
        <taxon>Hexapoda</taxon>
        <taxon>Insecta</taxon>
        <taxon>Pterygota</taxon>
        <taxon>Neoptera</taxon>
        <taxon>Endopterygota</taxon>
        <taxon>Hymenoptera</taxon>
        <taxon>Apocrita</taxon>
        <taxon>Aculeata</taxon>
        <taxon>Formicoidea</taxon>
        <taxon>Formicidae</taxon>
        <taxon>Formicinae</taxon>
        <taxon>Lasius</taxon>
        <taxon>Lasius</taxon>
    </lineage>
</organism>
<dbReference type="STRING" id="67767.A0A0J7KW85"/>
<evidence type="ECO:0000313" key="12">
    <source>
        <dbReference type="Proteomes" id="UP000036403"/>
    </source>
</evidence>
<keyword evidence="6 9" id="KW-0100">Branched-chain amino acid biosynthesis</keyword>
<dbReference type="InterPro" id="IPR013023">
    <property type="entry name" value="KARI"/>
</dbReference>
<evidence type="ECO:0000256" key="9">
    <source>
        <dbReference type="PROSITE-ProRule" id="PRU01198"/>
    </source>
</evidence>
<proteinExistence type="inferred from homology"/>
<comment type="similarity">
    <text evidence="4 9">Belongs to the ketol-acid reductoisomerase family.</text>
</comment>
<comment type="caution">
    <text evidence="11">The sequence shown here is derived from an EMBL/GenBank/DDBJ whole genome shotgun (WGS) entry which is preliminary data.</text>
</comment>
<dbReference type="GO" id="GO:0016853">
    <property type="term" value="F:isomerase activity"/>
    <property type="evidence" value="ECO:0007669"/>
    <property type="project" value="UniProtKB-KW"/>
</dbReference>
<dbReference type="Pfam" id="PF01450">
    <property type="entry name" value="KARI_C"/>
    <property type="match status" value="1"/>
</dbReference>
<dbReference type="Proteomes" id="UP000036403">
    <property type="component" value="Unassembled WGS sequence"/>
</dbReference>
<dbReference type="EMBL" id="LBMM01002637">
    <property type="protein sequence ID" value="KMQ94553.1"/>
    <property type="molecule type" value="Genomic_DNA"/>
</dbReference>
<accession>A0A0J7KW85</accession>
<dbReference type="PROSITE" id="PS51851">
    <property type="entry name" value="KARI_C"/>
    <property type="match status" value="1"/>
</dbReference>
<evidence type="ECO:0000256" key="5">
    <source>
        <dbReference type="ARBA" id="ARBA00022605"/>
    </source>
</evidence>
<evidence type="ECO:0000256" key="8">
    <source>
        <dbReference type="ARBA" id="ARBA00030593"/>
    </source>
</evidence>
<dbReference type="Gene3D" id="1.10.1040.10">
    <property type="entry name" value="N-(1-d-carboxylethyl)-l-norvaline Dehydrogenase, domain 2"/>
    <property type="match status" value="1"/>
</dbReference>
<name>A0A0J7KW85_LASNI</name>
<evidence type="ECO:0000256" key="4">
    <source>
        <dbReference type="ARBA" id="ARBA00010318"/>
    </source>
</evidence>
<dbReference type="InterPro" id="IPR013328">
    <property type="entry name" value="6PGD_dom2"/>
</dbReference>
<gene>
    <name evidence="11" type="ORF">RF55_5297</name>
</gene>